<dbReference type="AlphaFoldDB" id="A0A3R5UYI5"/>
<dbReference type="KEGG" id="gtl:EP073_05765"/>
<sequence>MARLFPFVLISILAHIALLGFIPKFEVNFSDRSEPVEVEIIPPRPKILPKPPVKVTGVPDRPAENPFRNIEPTITMPELDIPKVDVDTDYEVEIPDLKVSRITTDSEARVDNRLLSEIQSTRETVDKETRAGQGEKSDAEAKEYADSSFFVLENISNTKRRITHVPPKPSFSLANNTKVNLRFKIDKQGTTYGIVLITRSDSNIEKLAVEFVERLKFNSVTYATNDSAEITLYFKVR</sequence>
<keyword evidence="3" id="KW-1185">Reference proteome</keyword>
<dbReference type="RefSeq" id="WP_128466215.1">
    <property type="nucleotide sequence ID" value="NZ_CP035108.1"/>
</dbReference>
<dbReference type="EMBL" id="CP035108">
    <property type="protein sequence ID" value="QAR32929.1"/>
    <property type="molecule type" value="Genomic_DNA"/>
</dbReference>
<accession>A0A3R5UYI5</accession>
<feature type="region of interest" description="Disordered" evidence="1">
    <location>
        <begin position="120"/>
        <end position="140"/>
    </location>
</feature>
<protein>
    <recommendedName>
        <fullName evidence="4">TonB C-terminal domain-containing protein</fullName>
    </recommendedName>
</protein>
<organism evidence="2 3">
    <name type="scientific">Geovibrio thiophilus</name>
    <dbReference type="NCBI Taxonomy" id="139438"/>
    <lineage>
        <taxon>Bacteria</taxon>
        <taxon>Pseudomonadati</taxon>
        <taxon>Deferribacterota</taxon>
        <taxon>Deferribacteres</taxon>
        <taxon>Deferribacterales</taxon>
        <taxon>Geovibrionaceae</taxon>
        <taxon>Geovibrio</taxon>
    </lineage>
</organism>
<evidence type="ECO:0000313" key="2">
    <source>
        <dbReference type="EMBL" id="QAR32929.1"/>
    </source>
</evidence>
<feature type="compositionally biased region" description="Basic and acidic residues" evidence="1">
    <location>
        <begin position="123"/>
        <end position="140"/>
    </location>
</feature>
<evidence type="ECO:0008006" key="4">
    <source>
        <dbReference type="Google" id="ProtNLM"/>
    </source>
</evidence>
<dbReference type="Proteomes" id="UP000287502">
    <property type="component" value="Chromosome"/>
</dbReference>
<reference evidence="2 3" key="1">
    <citation type="submission" date="2019-01" db="EMBL/GenBank/DDBJ databases">
        <title>Geovibrio thiophilus DSM 11263, complete genome.</title>
        <authorList>
            <person name="Spring S."/>
            <person name="Bunk B."/>
            <person name="Sproer C."/>
        </authorList>
    </citation>
    <scope>NUCLEOTIDE SEQUENCE [LARGE SCALE GENOMIC DNA]</scope>
    <source>
        <strain evidence="2 3">DSM 11263</strain>
    </source>
</reference>
<name>A0A3R5UYI5_9BACT</name>
<proteinExistence type="predicted"/>
<evidence type="ECO:0000313" key="3">
    <source>
        <dbReference type="Proteomes" id="UP000287502"/>
    </source>
</evidence>
<evidence type="ECO:0000256" key="1">
    <source>
        <dbReference type="SAM" id="MobiDB-lite"/>
    </source>
</evidence>
<gene>
    <name evidence="2" type="ORF">EP073_05765</name>
</gene>
<dbReference type="OrthoDB" id="9816039at2"/>